<comment type="similarity">
    <text evidence="6">Belongs to the ABC-4 integral membrane protein family.</text>
</comment>
<sequence length="880" mass="93264">MHPFRKPPQVEVDDELAFHLEQRVRDYVARGMDPAEARAKALERFGDVTTVRTECTQLLEADRRAADRRDWFDDLRQDLRYGLRSLRRAPVFTLLAVVTLALGIGANAAVFGVVKSVLLDALPYASADRVMRMYGRWENGTTDRGPMSVGTIRDVRERQRSFESIAAFESTPREAALIAGDDPRVVKVEWAEPALFTTLGVSAARGRLPRVEDAESDTAYNVVMTHAAWQRHFGGDPGIVGGTVRVNGITRTVVGILPRGFVGPEGAVDFYFPLSFRGALRDPVRVYGRQNFGIVGRLRAGVTPEAAAREIAGIAAGIAREQPRFNAGVSIVTIPVRDALVGDTRTPLLVLMASAGLVLVITCANLAGAMLSRTLSRRKEFAVRTAMGAGRGRLVRQLLTESTVLAVAGGAAGVLLALLGLRALRGQALAALPSYAELTLDGGALLVTALVAVATGVAFGLAPALSVSRGDVQGTLREEGRGASESSRARSFRGLLVAGQIALCVSLLAGAGLLTRSLLAMTAAPLGFEPRQLLAASVQLPLGAPYGSAEGRVRFIEEFEARLRALPGVVAVGTSGDVPTRVGGRNGVAPEGAPPPPAGQTLPMALHFTVSEDYFRTTGVPLRSGRTFGPQDRPDGPPVIIVSEGMARRFWPGEDAVGKRLRLGPETDAPYFTVVGVVGDVANDPTKLTPELSTYMPLRQQPWNGPIFLVRTQGDAAPLAGAVRRALAQYDRLLPLREVTPMDAIIADGLSGRRLPVLLMTAFGVLALVLASVGVYAMFASMAAAREREFGVRVALGSRPRDIAALVLRQGGAWMALGLAAGAAGIVGIARLLRGLLYGVAPFDPVALGIAVALLVVCAAVALLAPVRRATRVDPITTLR</sequence>
<dbReference type="PANTHER" id="PTHR30572:SF4">
    <property type="entry name" value="ABC TRANSPORTER PERMEASE YTRF"/>
    <property type="match status" value="1"/>
</dbReference>
<feature type="transmembrane region" description="Helical" evidence="7">
    <location>
        <begin position="757"/>
        <end position="779"/>
    </location>
</feature>
<keyword evidence="4 7" id="KW-1133">Transmembrane helix</keyword>
<feature type="transmembrane region" description="Helical" evidence="7">
    <location>
        <begin position="811"/>
        <end position="833"/>
    </location>
</feature>
<dbReference type="Pfam" id="PF12704">
    <property type="entry name" value="MacB_PCD"/>
    <property type="match status" value="2"/>
</dbReference>
<accession>A0AA37V1W3</accession>
<feature type="domain" description="ABC3 transporter permease C-terminal" evidence="8">
    <location>
        <begin position="762"/>
        <end position="875"/>
    </location>
</feature>
<evidence type="ECO:0000313" key="10">
    <source>
        <dbReference type="EMBL" id="GLC26890.1"/>
    </source>
</evidence>
<evidence type="ECO:0000256" key="2">
    <source>
        <dbReference type="ARBA" id="ARBA00022475"/>
    </source>
</evidence>
<feature type="transmembrane region" description="Helical" evidence="7">
    <location>
        <begin position="348"/>
        <end position="371"/>
    </location>
</feature>
<evidence type="ECO:0008006" key="12">
    <source>
        <dbReference type="Google" id="ProtNLM"/>
    </source>
</evidence>
<dbReference type="InterPro" id="IPR017800">
    <property type="entry name" value="ADOP"/>
</dbReference>
<keyword evidence="2" id="KW-1003">Cell membrane</keyword>
<evidence type="ECO:0000256" key="7">
    <source>
        <dbReference type="SAM" id="Phobius"/>
    </source>
</evidence>
<feature type="transmembrane region" description="Helical" evidence="7">
    <location>
        <begin position="444"/>
        <end position="467"/>
    </location>
</feature>
<dbReference type="RefSeq" id="WP_284351340.1">
    <property type="nucleotide sequence ID" value="NZ_BRXS01000005.1"/>
</dbReference>
<dbReference type="AlphaFoldDB" id="A0AA37V1W3"/>
<feature type="transmembrane region" description="Helical" evidence="7">
    <location>
        <begin position="403"/>
        <end position="424"/>
    </location>
</feature>
<dbReference type="NCBIfam" id="TIGR03434">
    <property type="entry name" value="ADOP"/>
    <property type="match status" value="1"/>
</dbReference>
<dbReference type="Pfam" id="PF02687">
    <property type="entry name" value="FtsX"/>
    <property type="match status" value="2"/>
</dbReference>
<feature type="domain" description="ABC3 transporter permease C-terminal" evidence="8">
    <location>
        <begin position="355"/>
        <end position="469"/>
    </location>
</feature>
<comment type="caution">
    <text evidence="10">The sequence shown here is derived from an EMBL/GenBank/DDBJ whole genome shotgun (WGS) entry which is preliminary data.</text>
</comment>
<organism evidence="10 11">
    <name type="scientific">Roseisolibacter agri</name>
    <dbReference type="NCBI Taxonomy" id="2014610"/>
    <lineage>
        <taxon>Bacteria</taxon>
        <taxon>Pseudomonadati</taxon>
        <taxon>Gemmatimonadota</taxon>
        <taxon>Gemmatimonadia</taxon>
        <taxon>Gemmatimonadales</taxon>
        <taxon>Gemmatimonadaceae</taxon>
        <taxon>Roseisolibacter</taxon>
    </lineage>
</organism>
<feature type="domain" description="MacB-like periplasmic core" evidence="9">
    <location>
        <begin position="93"/>
        <end position="312"/>
    </location>
</feature>
<evidence type="ECO:0000259" key="8">
    <source>
        <dbReference type="Pfam" id="PF02687"/>
    </source>
</evidence>
<keyword evidence="3 7" id="KW-0812">Transmembrane</keyword>
<reference evidence="10" key="1">
    <citation type="submission" date="2022-08" db="EMBL/GenBank/DDBJ databases">
        <title>Draft genome sequencing of Roseisolibacter agri AW1220.</title>
        <authorList>
            <person name="Tobiishi Y."/>
            <person name="Tonouchi A."/>
        </authorList>
    </citation>
    <scope>NUCLEOTIDE SEQUENCE</scope>
    <source>
        <strain evidence="10">AW1220</strain>
    </source>
</reference>
<dbReference type="NCBIfam" id="NF038403">
    <property type="entry name" value="perm_prefix_1"/>
    <property type="match status" value="1"/>
</dbReference>
<feature type="transmembrane region" description="Helical" evidence="7">
    <location>
        <begin position="89"/>
        <end position="114"/>
    </location>
</feature>
<evidence type="ECO:0000259" key="9">
    <source>
        <dbReference type="Pfam" id="PF12704"/>
    </source>
</evidence>
<gene>
    <name evidence="10" type="ORF">rosag_34030</name>
</gene>
<feature type="transmembrane region" description="Helical" evidence="7">
    <location>
        <begin position="494"/>
        <end position="514"/>
    </location>
</feature>
<comment type="subcellular location">
    <subcellularLocation>
        <location evidence="1">Cell membrane</location>
        <topology evidence="1">Multi-pass membrane protein</topology>
    </subcellularLocation>
</comment>
<evidence type="ECO:0000256" key="6">
    <source>
        <dbReference type="ARBA" id="ARBA00038076"/>
    </source>
</evidence>
<dbReference type="InterPro" id="IPR047928">
    <property type="entry name" value="Perm_prefix_1"/>
</dbReference>
<dbReference type="InterPro" id="IPR003838">
    <property type="entry name" value="ABC3_permease_C"/>
</dbReference>
<proteinExistence type="inferred from homology"/>
<keyword evidence="11" id="KW-1185">Reference proteome</keyword>
<dbReference type="Proteomes" id="UP001161325">
    <property type="component" value="Unassembled WGS sequence"/>
</dbReference>
<keyword evidence="5 7" id="KW-0472">Membrane</keyword>
<protein>
    <recommendedName>
        <fullName evidence="12">Macrolide export ATP-binding/permease protein MacB</fullName>
    </recommendedName>
</protein>
<evidence type="ECO:0000313" key="11">
    <source>
        <dbReference type="Proteomes" id="UP001161325"/>
    </source>
</evidence>
<feature type="transmembrane region" description="Helical" evidence="7">
    <location>
        <begin position="845"/>
        <end position="865"/>
    </location>
</feature>
<dbReference type="InterPro" id="IPR050250">
    <property type="entry name" value="Macrolide_Exporter_MacB"/>
</dbReference>
<evidence type="ECO:0000256" key="3">
    <source>
        <dbReference type="ARBA" id="ARBA00022692"/>
    </source>
</evidence>
<dbReference type="EMBL" id="BRXS01000005">
    <property type="protein sequence ID" value="GLC26890.1"/>
    <property type="molecule type" value="Genomic_DNA"/>
</dbReference>
<evidence type="ECO:0000256" key="5">
    <source>
        <dbReference type="ARBA" id="ARBA00023136"/>
    </source>
</evidence>
<dbReference type="InterPro" id="IPR025857">
    <property type="entry name" value="MacB_PCD"/>
</dbReference>
<feature type="domain" description="MacB-like periplasmic core" evidence="9">
    <location>
        <begin position="501"/>
        <end position="707"/>
    </location>
</feature>
<evidence type="ECO:0000256" key="4">
    <source>
        <dbReference type="ARBA" id="ARBA00022989"/>
    </source>
</evidence>
<dbReference type="PANTHER" id="PTHR30572">
    <property type="entry name" value="MEMBRANE COMPONENT OF TRANSPORTER-RELATED"/>
    <property type="match status" value="1"/>
</dbReference>
<dbReference type="GO" id="GO:0022857">
    <property type="term" value="F:transmembrane transporter activity"/>
    <property type="evidence" value="ECO:0007669"/>
    <property type="project" value="TreeGrafter"/>
</dbReference>
<name>A0AA37V1W3_9BACT</name>
<dbReference type="GO" id="GO:0005886">
    <property type="term" value="C:plasma membrane"/>
    <property type="evidence" value="ECO:0007669"/>
    <property type="project" value="UniProtKB-SubCell"/>
</dbReference>
<evidence type="ECO:0000256" key="1">
    <source>
        <dbReference type="ARBA" id="ARBA00004651"/>
    </source>
</evidence>